<reference evidence="2" key="1">
    <citation type="submission" date="2013-03" db="EMBL/GenBank/DDBJ databases">
        <title>The Genome Sequence of Anopheles minimus MINIMUS1.</title>
        <authorList>
            <consortium name="The Broad Institute Genomics Platform"/>
            <person name="Neafsey D.E."/>
            <person name="Walton C."/>
            <person name="Walker B."/>
            <person name="Young S.K."/>
            <person name="Zeng Q."/>
            <person name="Gargeya S."/>
            <person name="Fitzgerald M."/>
            <person name="Haas B."/>
            <person name="Abouelleil A."/>
            <person name="Allen A.W."/>
            <person name="Alvarado L."/>
            <person name="Arachchi H.M."/>
            <person name="Berlin A.M."/>
            <person name="Chapman S.B."/>
            <person name="Gainer-Dewar J."/>
            <person name="Goldberg J."/>
            <person name="Griggs A."/>
            <person name="Gujja S."/>
            <person name="Hansen M."/>
            <person name="Howarth C."/>
            <person name="Imamovic A."/>
            <person name="Ireland A."/>
            <person name="Larimer J."/>
            <person name="McCowan C."/>
            <person name="Murphy C."/>
            <person name="Pearson M."/>
            <person name="Poon T.W."/>
            <person name="Priest M."/>
            <person name="Roberts A."/>
            <person name="Saif S."/>
            <person name="Shea T."/>
            <person name="Sisk P."/>
            <person name="Sykes S."/>
            <person name="Wortman J."/>
            <person name="Nusbaum C."/>
            <person name="Birren B."/>
        </authorList>
    </citation>
    <scope>NUCLEOTIDE SEQUENCE [LARGE SCALE GENOMIC DNA]</scope>
    <source>
        <strain evidence="2">MINIMUS1</strain>
    </source>
</reference>
<dbReference type="AlphaFoldDB" id="A0A182W917"/>
<evidence type="ECO:0000313" key="2">
    <source>
        <dbReference type="Proteomes" id="UP000075920"/>
    </source>
</evidence>
<name>A0A182W917_9DIPT</name>
<organism evidence="1 2">
    <name type="scientific">Anopheles minimus</name>
    <dbReference type="NCBI Taxonomy" id="112268"/>
    <lineage>
        <taxon>Eukaryota</taxon>
        <taxon>Metazoa</taxon>
        <taxon>Ecdysozoa</taxon>
        <taxon>Arthropoda</taxon>
        <taxon>Hexapoda</taxon>
        <taxon>Insecta</taxon>
        <taxon>Pterygota</taxon>
        <taxon>Neoptera</taxon>
        <taxon>Endopterygota</taxon>
        <taxon>Diptera</taxon>
        <taxon>Nematocera</taxon>
        <taxon>Culicoidea</taxon>
        <taxon>Culicidae</taxon>
        <taxon>Anophelinae</taxon>
        <taxon>Anopheles</taxon>
    </lineage>
</organism>
<accession>A0A182W917</accession>
<dbReference type="Proteomes" id="UP000075920">
    <property type="component" value="Unassembled WGS sequence"/>
</dbReference>
<dbReference type="VEuPathDB" id="VectorBase:AMIN006841"/>
<keyword evidence="2" id="KW-1185">Reference proteome</keyword>
<proteinExistence type="predicted"/>
<evidence type="ECO:0000313" key="1">
    <source>
        <dbReference type="EnsemblMetazoa" id="AMIN006841-PA"/>
    </source>
</evidence>
<reference evidence="1" key="2">
    <citation type="submission" date="2020-05" db="UniProtKB">
        <authorList>
            <consortium name="EnsemblMetazoa"/>
        </authorList>
    </citation>
    <scope>IDENTIFICATION</scope>
    <source>
        <strain evidence="1">MINIMUS1</strain>
    </source>
</reference>
<sequence>MDLLVRTTWVFTTKRFKNLLLIPRNTVKSVRSSMRRKIGRVLTTVVRVCAYLWN</sequence>
<dbReference type="EnsemblMetazoa" id="AMIN006841-RA">
    <property type="protein sequence ID" value="AMIN006841-PA"/>
    <property type="gene ID" value="AMIN006841"/>
</dbReference>
<protein>
    <submittedName>
        <fullName evidence="1">Uncharacterized protein</fullName>
    </submittedName>
</protein>